<dbReference type="AlphaFoldDB" id="A0A0A9C8M6"/>
<accession>A0A0A9C8M6</accession>
<proteinExistence type="predicted"/>
<dbReference type="InterPro" id="IPR055312">
    <property type="entry name" value="FBL15-like"/>
</dbReference>
<reference evidence="1" key="2">
    <citation type="journal article" date="2015" name="Data Brief">
        <title>Shoot transcriptome of the giant reed, Arundo donax.</title>
        <authorList>
            <person name="Barrero R.A."/>
            <person name="Guerrero F.D."/>
            <person name="Moolhuijzen P."/>
            <person name="Goolsby J.A."/>
            <person name="Tidwell J."/>
            <person name="Bellgard S.E."/>
            <person name="Bellgard M.I."/>
        </authorList>
    </citation>
    <scope>NUCLEOTIDE SEQUENCE</scope>
    <source>
        <tissue evidence="1">Shoot tissue taken approximately 20 cm above the soil surface</tissue>
    </source>
</reference>
<protein>
    <submittedName>
        <fullName evidence="1">Uncharacterized protein</fullName>
    </submittedName>
</protein>
<organism evidence="1">
    <name type="scientific">Arundo donax</name>
    <name type="common">Giant reed</name>
    <name type="synonym">Donax arundinaceus</name>
    <dbReference type="NCBI Taxonomy" id="35708"/>
    <lineage>
        <taxon>Eukaryota</taxon>
        <taxon>Viridiplantae</taxon>
        <taxon>Streptophyta</taxon>
        <taxon>Embryophyta</taxon>
        <taxon>Tracheophyta</taxon>
        <taxon>Spermatophyta</taxon>
        <taxon>Magnoliopsida</taxon>
        <taxon>Liliopsida</taxon>
        <taxon>Poales</taxon>
        <taxon>Poaceae</taxon>
        <taxon>PACMAD clade</taxon>
        <taxon>Arundinoideae</taxon>
        <taxon>Arundineae</taxon>
        <taxon>Arundo</taxon>
    </lineage>
</organism>
<dbReference type="PANTHER" id="PTHR34709:SF61">
    <property type="entry name" value="OS07G0229100 PROTEIN"/>
    <property type="match status" value="1"/>
</dbReference>
<name>A0A0A9C8M6_ARUDO</name>
<sequence>MNQQDIGNFQYLMEDITVLPYITFLTMLVVNEGHAFGACTFHVFRPCTGIRRLLLVLHTNRDLEAQSACQSGCICDQPTNWKTDELLLNCLQDVDITDLRGTEHEVAFVKRSFNWATVLKKIRIVFVYSMSKSSRS</sequence>
<dbReference type="PANTHER" id="PTHR34709">
    <property type="entry name" value="OS10G0396666 PROTEIN"/>
    <property type="match status" value="1"/>
</dbReference>
<dbReference type="EMBL" id="GBRH01228140">
    <property type="protein sequence ID" value="JAD69755.1"/>
    <property type="molecule type" value="Transcribed_RNA"/>
</dbReference>
<evidence type="ECO:0000313" key="1">
    <source>
        <dbReference type="EMBL" id="JAD69755.1"/>
    </source>
</evidence>
<reference evidence="1" key="1">
    <citation type="submission" date="2014-09" db="EMBL/GenBank/DDBJ databases">
        <authorList>
            <person name="Magalhaes I.L.F."/>
            <person name="Oliveira U."/>
            <person name="Santos F.R."/>
            <person name="Vidigal T.H.D.A."/>
            <person name="Brescovit A.D."/>
            <person name="Santos A.J."/>
        </authorList>
    </citation>
    <scope>NUCLEOTIDE SEQUENCE</scope>
    <source>
        <tissue evidence="1">Shoot tissue taken approximately 20 cm above the soil surface</tissue>
    </source>
</reference>